<name>A0ABX8Z4A6_9NEIS</name>
<dbReference type="RefSeq" id="WP_221005030.1">
    <property type="nucleotide sequence ID" value="NZ_CP081150.1"/>
</dbReference>
<evidence type="ECO:0000256" key="1">
    <source>
        <dbReference type="SAM" id="Phobius"/>
    </source>
</evidence>
<dbReference type="EMBL" id="CP081150">
    <property type="protein sequence ID" value="QZA76625.1"/>
    <property type="molecule type" value="Genomic_DNA"/>
</dbReference>
<sequence>MHEDAHLIQQSTQYLEAQRSIKKYQIELLQPIPLAISRTALNSSDQARSQSRFHSPNFMLRIGQLMMLVGCIGMAAAIFIAYVHAGRFSLPIQVTAHLAIPISAGIFKLAYIVRLAANHALGNLTVG</sequence>
<dbReference type="Proteomes" id="UP000825679">
    <property type="component" value="Chromosome"/>
</dbReference>
<protein>
    <submittedName>
        <fullName evidence="2">Uncharacterized protein</fullName>
    </submittedName>
</protein>
<organism evidence="2 3">
    <name type="scientific">Deefgea tanakiae</name>
    <dbReference type="NCBI Taxonomy" id="2865840"/>
    <lineage>
        <taxon>Bacteria</taxon>
        <taxon>Pseudomonadati</taxon>
        <taxon>Pseudomonadota</taxon>
        <taxon>Betaproteobacteria</taxon>
        <taxon>Neisseriales</taxon>
        <taxon>Chitinibacteraceae</taxon>
        <taxon>Deefgea</taxon>
    </lineage>
</organism>
<feature type="transmembrane region" description="Helical" evidence="1">
    <location>
        <begin position="58"/>
        <end position="82"/>
    </location>
</feature>
<accession>A0ABX8Z4A6</accession>
<proteinExistence type="predicted"/>
<evidence type="ECO:0000313" key="2">
    <source>
        <dbReference type="EMBL" id="QZA76625.1"/>
    </source>
</evidence>
<keyword evidence="3" id="KW-1185">Reference proteome</keyword>
<reference evidence="2 3" key="1">
    <citation type="submission" date="2021-08" db="EMBL/GenBank/DDBJ databases">
        <title>complete genome sequencing of Deefgea sp. D25.</title>
        <authorList>
            <person name="Bae J.-W."/>
            <person name="Gim D.-H."/>
        </authorList>
    </citation>
    <scope>NUCLEOTIDE SEQUENCE [LARGE SCALE GENOMIC DNA]</scope>
    <source>
        <strain evidence="2 3">D25</strain>
    </source>
</reference>
<keyword evidence="1" id="KW-0472">Membrane</keyword>
<gene>
    <name evidence="2" type="ORF">K4H28_09805</name>
</gene>
<keyword evidence="1" id="KW-1133">Transmembrane helix</keyword>
<feature type="transmembrane region" description="Helical" evidence="1">
    <location>
        <begin position="94"/>
        <end position="113"/>
    </location>
</feature>
<evidence type="ECO:0000313" key="3">
    <source>
        <dbReference type="Proteomes" id="UP000825679"/>
    </source>
</evidence>
<keyword evidence="1" id="KW-0812">Transmembrane</keyword>